<sequence length="172" mass="19422">MKNGTNTPILRPYTSDNGANTMGPNAIPRMYSDVAISDTSRDMPNCLCSFCITRLEDIVVELNCAANVMKPYSAVWMSFLKRDQFLGLRFDVGWSSISWFRSSWIMMSLYGLGLELGLSLLELVGELELESWLWIELSSNPPFSISSKLLSFSVVKRALSSFFNFIILNFLC</sequence>
<reference evidence="1" key="1">
    <citation type="submission" date="2023-04" db="EMBL/GenBank/DDBJ databases">
        <title>Ambrosiozyma monospora NBRC 10751.</title>
        <authorList>
            <person name="Ichikawa N."/>
            <person name="Sato H."/>
            <person name="Tonouchi N."/>
        </authorList>
    </citation>
    <scope>NUCLEOTIDE SEQUENCE</scope>
    <source>
        <strain evidence="1">NBRC 10751</strain>
    </source>
</reference>
<dbReference type="Proteomes" id="UP001165064">
    <property type="component" value="Unassembled WGS sequence"/>
</dbReference>
<gene>
    <name evidence="1" type="ORF">Amon02_001212200</name>
</gene>
<keyword evidence="2" id="KW-1185">Reference proteome</keyword>
<evidence type="ECO:0000313" key="1">
    <source>
        <dbReference type="EMBL" id="GMF04860.1"/>
    </source>
</evidence>
<dbReference type="EMBL" id="BSXS01014061">
    <property type="protein sequence ID" value="GMF04860.1"/>
    <property type="molecule type" value="Genomic_DNA"/>
</dbReference>
<accession>A0ACB5U8L6</accession>
<name>A0ACB5U8L6_AMBMO</name>
<proteinExistence type="predicted"/>
<comment type="caution">
    <text evidence="1">The sequence shown here is derived from an EMBL/GenBank/DDBJ whole genome shotgun (WGS) entry which is preliminary data.</text>
</comment>
<evidence type="ECO:0000313" key="2">
    <source>
        <dbReference type="Proteomes" id="UP001165064"/>
    </source>
</evidence>
<protein>
    <submittedName>
        <fullName evidence="1">Unnamed protein product</fullName>
    </submittedName>
</protein>
<organism evidence="1 2">
    <name type="scientific">Ambrosiozyma monospora</name>
    <name type="common">Yeast</name>
    <name type="synonym">Endomycopsis monosporus</name>
    <dbReference type="NCBI Taxonomy" id="43982"/>
    <lineage>
        <taxon>Eukaryota</taxon>
        <taxon>Fungi</taxon>
        <taxon>Dikarya</taxon>
        <taxon>Ascomycota</taxon>
        <taxon>Saccharomycotina</taxon>
        <taxon>Pichiomycetes</taxon>
        <taxon>Pichiales</taxon>
        <taxon>Pichiaceae</taxon>
        <taxon>Ambrosiozyma</taxon>
    </lineage>
</organism>